<dbReference type="AlphaFoldDB" id="A0A0C2SSY5"/>
<accession>A0A0C2SSY5</accession>
<feature type="non-terminal residue" evidence="1">
    <location>
        <position position="1"/>
    </location>
</feature>
<protein>
    <submittedName>
        <fullName evidence="1">Uncharacterized protein</fullName>
    </submittedName>
</protein>
<dbReference type="CDD" id="cd00303">
    <property type="entry name" value="retropepsin_like"/>
    <property type="match status" value="1"/>
</dbReference>
<dbReference type="OrthoDB" id="1750432at2759"/>
<proteinExistence type="predicted"/>
<dbReference type="InParanoid" id="A0A0C2SSY5"/>
<dbReference type="STRING" id="946122.A0A0C2SSY5"/>
<evidence type="ECO:0000313" key="2">
    <source>
        <dbReference type="Proteomes" id="UP000054549"/>
    </source>
</evidence>
<dbReference type="SUPFAM" id="SSF50630">
    <property type="entry name" value="Acid proteases"/>
    <property type="match status" value="1"/>
</dbReference>
<dbReference type="Gene3D" id="2.40.70.10">
    <property type="entry name" value="Acid Proteases"/>
    <property type="match status" value="1"/>
</dbReference>
<reference evidence="1 2" key="1">
    <citation type="submission" date="2014-04" db="EMBL/GenBank/DDBJ databases">
        <title>Evolutionary Origins and Diversification of the Mycorrhizal Mutualists.</title>
        <authorList>
            <consortium name="DOE Joint Genome Institute"/>
            <consortium name="Mycorrhizal Genomics Consortium"/>
            <person name="Kohler A."/>
            <person name="Kuo A."/>
            <person name="Nagy L.G."/>
            <person name="Floudas D."/>
            <person name="Copeland A."/>
            <person name="Barry K.W."/>
            <person name="Cichocki N."/>
            <person name="Veneault-Fourrey C."/>
            <person name="LaButti K."/>
            <person name="Lindquist E.A."/>
            <person name="Lipzen A."/>
            <person name="Lundell T."/>
            <person name="Morin E."/>
            <person name="Murat C."/>
            <person name="Riley R."/>
            <person name="Ohm R."/>
            <person name="Sun H."/>
            <person name="Tunlid A."/>
            <person name="Henrissat B."/>
            <person name="Grigoriev I.V."/>
            <person name="Hibbett D.S."/>
            <person name="Martin F."/>
        </authorList>
    </citation>
    <scope>NUCLEOTIDE SEQUENCE [LARGE SCALE GENOMIC DNA]</scope>
    <source>
        <strain evidence="1 2">Koide BX008</strain>
    </source>
</reference>
<gene>
    <name evidence="1" type="ORF">M378DRAFT_39904</name>
</gene>
<dbReference type="Pfam" id="PF08284">
    <property type="entry name" value="RVP_2"/>
    <property type="match status" value="1"/>
</dbReference>
<sequence>VERSAMRVLDFKRIIPKPIVIEVMINGRPARGLLDCGSEADFISTTIVDQLKLRRDVLAKQLNIRLAVHGSRSKTNASATVNFQYQGINEERRFDVSNLDNNDVILGTPFWYQHQILGGFNPTRVIVGSNVSLPMEGEEVNVVTSAAADVFEDDLEKIRQMLKTEGADLCPDTAKTG</sequence>
<keyword evidence="2" id="KW-1185">Reference proteome</keyword>
<evidence type="ECO:0000313" key="1">
    <source>
        <dbReference type="EMBL" id="KIL57129.1"/>
    </source>
</evidence>
<name>A0A0C2SSY5_AMAMK</name>
<dbReference type="EMBL" id="KN818381">
    <property type="protein sequence ID" value="KIL57129.1"/>
    <property type="molecule type" value="Genomic_DNA"/>
</dbReference>
<dbReference type="InterPro" id="IPR021109">
    <property type="entry name" value="Peptidase_aspartic_dom_sf"/>
</dbReference>
<dbReference type="Proteomes" id="UP000054549">
    <property type="component" value="Unassembled WGS sequence"/>
</dbReference>
<dbReference type="HOGENOM" id="CLU_047281_3_0_1"/>
<organism evidence="1 2">
    <name type="scientific">Amanita muscaria (strain Koide BX008)</name>
    <dbReference type="NCBI Taxonomy" id="946122"/>
    <lineage>
        <taxon>Eukaryota</taxon>
        <taxon>Fungi</taxon>
        <taxon>Dikarya</taxon>
        <taxon>Basidiomycota</taxon>
        <taxon>Agaricomycotina</taxon>
        <taxon>Agaricomycetes</taxon>
        <taxon>Agaricomycetidae</taxon>
        <taxon>Agaricales</taxon>
        <taxon>Pluteineae</taxon>
        <taxon>Amanitaceae</taxon>
        <taxon>Amanita</taxon>
    </lineage>
</organism>
<feature type="non-terminal residue" evidence="1">
    <location>
        <position position="177"/>
    </location>
</feature>